<keyword evidence="2 4" id="KW-0547">Nucleotide-binding</keyword>
<evidence type="ECO:0000256" key="3">
    <source>
        <dbReference type="ARBA" id="ARBA00022840"/>
    </source>
</evidence>
<sequence>MRKNGGRTLKRILVAGFSTRHVACSAQKAGYEVYAIDHFCDADLRKAVIAYDRFDELASLPIKIGEMCRRYSIDAIIPTSGAENLTGLPAPVLGSSPAVAARYLDKGYTQKWFESLQIPVPPLVRPGEFPAMLKPLKGSGGWRNTIVHSDDDISAWKDLFPDEPFILQRIVDGIPASVCCVAAGGKARALAVNQQIMRGCGPYRFGFCGSVTPFDTPGKDEMIRYAELAAARSGCIGVLGIDFMVCSDAVYAIELNPRFVATLDTIESATGINLVDLHINACRGIIPESIPVPVQYAVRRILFTDRSFTLTQDLSPLQPHVADVPVTPAEFEEGGAVISVFGSGSDLIHAEETLDNTIRLVNQYIQ</sequence>
<dbReference type="EMBL" id="QGMZ01000008">
    <property type="protein sequence ID" value="PWR75735.1"/>
    <property type="molecule type" value="Genomic_DNA"/>
</dbReference>
<protein>
    <submittedName>
        <fullName evidence="6">ATP-dependent carboligase</fullName>
    </submittedName>
</protein>
<dbReference type="Proteomes" id="UP000245934">
    <property type="component" value="Unassembled WGS sequence"/>
</dbReference>
<reference evidence="6 7" key="1">
    <citation type="submission" date="2018-05" db="EMBL/GenBank/DDBJ databases">
        <title>Draft genome of Methanospirillum stamsii Pt1.</title>
        <authorList>
            <person name="Dueholm M.S."/>
            <person name="Nielsen P.H."/>
            <person name="Bakmann L.F."/>
            <person name="Otzen D.E."/>
        </authorList>
    </citation>
    <scope>NUCLEOTIDE SEQUENCE [LARGE SCALE GENOMIC DNA]</scope>
    <source>
        <strain evidence="6 7">Pt1</strain>
    </source>
</reference>
<dbReference type="Gene3D" id="3.30.470.20">
    <property type="entry name" value="ATP-grasp fold, B domain"/>
    <property type="match status" value="1"/>
</dbReference>
<accession>A0A2V2NAV4</accession>
<dbReference type="PANTHER" id="PTHR43055:SF1">
    <property type="entry name" value="FORMATE-DEPENDENT PHOSPHORIBOSYLGLYCINAMIDE FORMYLTRANSFERASE"/>
    <property type="match status" value="1"/>
</dbReference>
<evidence type="ECO:0000313" key="6">
    <source>
        <dbReference type="EMBL" id="PWR75735.1"/>
    </source>
</evidence>
<keyword evidence="7" id="KW-1185">Reference proteome</keyword>
<dbReference type="InterPro" id="IPR011761">
    <property type="entry name" value="ATP-grasp"/>
</dbReference>
<comment type="caution">
    <text evidence="6">The sequence shown here is derived from an EMBL/GenBank/DDBJ whole genome shotgun (WGS) entry which is preliminary data.</text>
</comment>
<dbReference type="GO" id="GO:0016874">
    <property type="term" value="F:ligase activity"/>
    <property type="evidence" value="ECO:0007669"/>
    <property type="project" value="UniProtKB-KW"/>
</dbReference>
<dbReference type="OrthoDB" id="11959at2157"/>
<keyword evidence="3 4" id="KW-0067">ATP-binding</keyword>
<dbReference type="GO" id="GO:0005524">
    <property type="term" value="F:ATP binding"/>
    <property type="evidence" value="ECO:0007669"/>
    <property type="project" value="UniProtKB-UniRule"/>
</dbReference>
<dbReference type="PANTHER" id="PTHR43055">
    <property type="entry name" value="FORMATE-DEPENDENT PHOSPHORIBOSYLGLYCINAMIDE FORMYLTRANSFERASE"/>
    <property type="match status" value="1"/>
</dbReference>
<evidence type="ECO:0000256" key="4">
    <source>
        <dbReference type="PROSITE-ProRule" id="PRU00409"/>
    </source>
</evidence>
<name>A0A2V2NAV4_9EURY</name>
<dbReference type="Pfam" id="PF02655">
    <property type="entry name" value="ATP-grasp_3"/>
    <property type="match status" value="1"/>
</dbReference>
<evidence type="ECO:0000256" key="2">
    <source>
        <dbReference type="ARBA" id="ARBA00022741"/>
    </source>
</evidence>
<keyword evidence="1 6" id="KW-0436">Ligase</keyword>
<evidence type="ECO:0000256" key="1">
    <source>
        <dbReference type="ARBA" id="ARBA00022598"/>
    </source>
</evidence>
<dbReference type="InterPro" id="IPR003806">
    <property type="entry name" value="ATP-grasp_PylC-type"/>
</dbReference>
<dbReference type="GO" id="GO:0005829">
    <property type="term" value="C:cytosol"/>
    <property type="evidence" value="ECO:0007669"/>
    <property type="project" value="TreeGrafter"/>
</dbReference>
<evidence type="ECO:0000313" key="7">
    <source>
        <dbReference type="Proteomes" id="UP000245934"/>
    </source>
</evidence>
<gene>
    <name evidence="6" type="ORF">DLD82_03900</name>
</gene>
<dbReference type="AlphaFoldDB" id="A0A2V2NAV4"/>
<evidence type="ECO:0000259" key="5">
    <source>
        <dbReference type="PROSITE" id="PS50975"/>
    </source>
</evidence>
<organism evidence="6 7">
    <name type="scientific">Methanospirillum stamsii</name>
    <dbReference type="NCBI Taxonomy" id="1277351"/>
    <lineage>
        <taxon>Archaea</taxon>
        <taxon>Methanobacteriati</taxon>
        <taxon>Methanobacteriota</taxon>
        <taxon>Stenosarchaea group</taxon>
        <taxon>Methanomicrobia</taxon>
        <taxon>Methanomicrobiales</taxon>
        <taxon>Methanospirillaceae</taxon>
        <taxon>Methanospirillum</taxon>
    </lineage>
</organism>
<feature type="domain" description="ATP-grasp" evidence="5">
    <location>
        <begin position="90"/>
        <end position="283"/>
    </location>
</feature>
<dbReference type="GO" id="GO:0046872">
    <property type="term" value="F:metal ion binding"/>
    <property type="evidence" value="ECO:0007669"/>
    <property type="project" value="InterPro"/>
</dbReference>
<dbReference type="SUPFAM" id="SSF56059">
    <property type="entry name" value="Glutathione synthetase ATP-binding domain-like"/>
    <property type="match status" value="1"/>
</dbReference>
<proteinExistence type="predicted"/>
<dbReference type="PROSITE" id="PS50975">
    <property type="entry name" value="ATP_GRASP"/>
    <property type="match status" value="1"/>
</dbReference>